<dbReference type="OrthoDB" id="4715924at2"/>
<keyword evidence="3" id="KW-1185">Reference proteome</keyword>
<reference evidence="3" key="1">
    <citation type="submission" date="2017-08" db="EMBL/GenBank/DDBJ databases">
        <authorList>
            <person name="Varghese N."/>
            <person name="Submissions S."/>
        </authorList>
    </citation>
    <scope>NUCLEOTIDE SEQUENCE [LARGE SCALE GENOMIC DNA]</scope>
    <source>
        <strain evidence="3">DSM 4725</strain>
    </source>
</reference>
<feature type="transmembrane region" description="Helical" evidence="1">
    <location>
        <begin position="232"/>
        <end position="250"/>
    </location>
</feature>
<feature type="transmembrane region" description="Helical" evidence="1">
    <location>
        <begin position="51"/>
        <end position="68"/>
    </location>
</feature>
<dbReference type="RefSeq" id="WP_097195228.1">
    <property type="nucleotide sequence ID" value="NZ_OBQI01000003.1"/>
</dbReference>
<feature type="transmembrane region" description="Helical" evidence="1">
    <location>
        <begin position="177"/>
        <end position="197"/>
    </location>
</feature>
<dbReference type="Proteomes" id="UP000219435">
    <property type="component" value="Unassembled WGS sequence"/>
</dbReference>
<protein>
    <submittedName>
        <fullName evidence="2">Uncharacterized protein</fullName>
    </submittedName>
</protein>
<feature type="transmembrane region" description="Helical" evidence="1">
    <location>
        <begin position="80"/>
        <end position="101"/>
    </location>
</feature>
<name>A0A285V7Z2_9ACTN</name>
<proteinExistence type="predicted"/>
<dbReference type="EMBL" id="OBQI01000003">
    <property type="protein sequence ID" value="SOC49688.1"/>
    <property type="molecule type" value="Genomic_DNA"/>
</dbReference>
<evidence type="ECO:0000313" key="3">
    <source>
        <dbReference type="Proteomes" id="UP000219435"/>
    </source>
</evidence>
<accession>A0A285V7Z2</accession>
<keyword evidence="1" id="KW-1133">Transmembrane helix</keyword>
<keyword evidence="1" id="KW-0812">Transmembrane</keyword>
<gene>
    <name evidence="2" type="ORF">SAMN05660748_2420</name>
</gene>
<sequence length="251" mass="26080">MTWLGLALGTLGVVDLVRWNRERLDRRTVVGFAVAGGLVVFLLLLGGVGLWTVAGTTAAVLVAAVAWVTASDAALRPGGLLWPALVVPLVVVAGALVLSPWSPDLGGPLADWYADLPWAAVADQPVERAVAVLGYGVALTATGNVLVRLVLTASGSKVRRSEQQIKGGRVLGPMERLLILGLGLAGELGAASIIVAAKGLLRFPELQSYRAQQGDDGADEASGQRIDVLTEYFLIGSMTSWLLALLSLAAV</sequence>
<feature type="transmembrane region" description="Helical" evidence="1">
    <location>
        <begin position="132"/>
        <end position="156"/>
    </location>
</feature>
<keyword evidence="1" id="KW-0472">Membrane</keyword>
<dbReference type="AlphaFoldDB" id="A0A285V7Z2"/>
<feature type="transmembrane region" description="Helical" evidence="1">
    <location>
        <begin position="28"/>
        <end position="45"/>
    </location>
</feature>
<evidence type="ECO:0000256" key="1">
    <source>
        <dbReference type="SAM" id="Phobius"/>
    </source>
</evidence>
<evidence type="ECO:0000313" key="2">
    <source>
        <dbReference type="EMBL" id="SOC49688.1"/>
    </source>
</evidence>
<organism evidence="2 3">
    <name type="scientific">Blastococcus aggregatus</name>
    <dbReference type="NCBI Taxonomy" id="38502"/>
    <lineage>
        <taxon>Bacteria</taxon>
        <taxon>Bacillati</taxon>
        <taxon>Actinomycetota</taxon>
        <taxon>Actinomycetes</taxon>
        <taxon>Geodermatophilales</taxon>
        <taxon>Geodermatophilaceae</taxon>
        <taxon>Blastococcus</taxon>
    </lineage>
</organism>